<gene>
    <name evidence="2" type="ORF">IFR04_007349</name>
</gene>
<evidence type="ECO:0000313" key="2">
    <source>
        <dbReference type="EMBL" id="KAG4419555.1"/>
    </source>
</evidence>
<dbReference type="Proteomes" id="UP000664132">
    <property type="component" value="Unassembled WGS sequence"/>
</dbReference>
<evidence type="ECO:0000256" key="1">
    <source>
        <dbReference type="SAM" id="SignalP"/>
    </source>
</evidence>
<dbReference type="EMBL" id="JAFJYH010000103">
    <property type="protein sequence ID" value="KAG4419555.1"/>
    <property type="molecule type" value="Genomic_DNA"/>
</dbReference>
<feature type="signal peptide" evidence="1">
    <location>
        <begin position="1"/>
        <end position="23"/>
    </location>
</feature>
<keyword evidence="3" id="KW-1185">Reference proteome</keyword>
<accession>A0A8H7TI32</accession>
<evidence type="ECO:0000313" key="3">
    <source>
        <dbReference type="Proteomes" id="UP000664132"/>
    </source>
</evidence>
<sequence>MLFTKQIVTLAIALLGMSSMVAATPVPCTDRIRDQVLMGQLDPSACCSYGVCKGDVNIQGA</sequence>
<dbReference type="AlphaFoldDB" id="A0A8H7TI32"/>
<organism evidence="2 3">
    <name type="scientific">Cadophora malorum</name>
    <dbReference type="NCBI Taxonomy" id="108018"/>
    <lineage>
        <taxon>Eukaryota</taxon>
        <taxon>Fungi</taxon>
        <taxon>Dikarya</taxon>
        <taxon>Ascomycota</taxon>
        <taxon>Pezizomycotina</taxon>
        <taxon>Leotiomycetes</taxon>
        <taxon>Helotiales</taxon>
        <taxon>Ploettnerulaceae</taxon>
        <taxon>Cadophora</taxon>
    </lineage>
</organism>
<reference evidence="2" key="1">
    <citation type="submission" date="2021-02" db="EMBL/GenBank/DDBJ databases">
        <title>Genome sequence Cadophora malorum strain M34.</title>
        <authorList>
            <person name="Stefanovic E."/>
            <person name="Vu D."/>
            <person name="Scully C."/>
            <person name="Dijksterhuis J."/>
            <person name="Roader J."/>
            <person name="Houbraken J."/>
        </authorList>
    </citation>
    <scope>NUCLEOTIDE SEQUENCE</scope>
    <source>
        <strain evidence="2">M34</strain>
    </source>
</reference>
<comment type="caution">
    <text evidence="2">The sequence shown here is derived from an EMBL/GenBank/DDBJ whole genome shotgun (WGS) entry which is preliminary data.</text>
</comment>
<feature type="chain" id="PRO_5034187839" evidence="1">
    <location>
        <begin position="24"/>
        <end position="61"/>
    </location>
</feature>
<keyword evidence="1" id="KW-0732">Signal</keyword>
<protein>
    <submittedName>
        <fullName evidence="2">Uncharacterized protein</fullName>
    </submittedName>
</protein>
<name>A0A8H7TI32_9HELO</name>
<proteinExistence type="predicted"/>
<dbReference type="OrthoDB" id="4863639at2759"/>